<evidence type="ECO:0000313" key="3">
    <source>
        <dbReference type="Proteomes" id="UP000031338"/>
    </source>
</evidence>
<dbReference type="PROSITE" id="PS50879">
    <property type="entry name" value="RNASE_H_1"/>
    <property type="match status" value="1"/>
</dbReference>
<evidence type="ECO:0000259" key="1">
    <source>
        <dbReference type="PROSITE" id="PS50879"/>
    </source>
</evidence>
<dbReference type="Pfam" id="PF13456">
    <property type="entry name" value="RVT_3"/>
    <property type="match status" value="1"/>
</dbReference>
<dbReference type="SUPFAM" id="SSF53098">
    <property type="entry name" value="Ribonuclease H-like"/>
    <property type="match status" value="1"/>
</dbReference>
<protein>
    <submittedName>
        <fullName evidence="2">Bifunctional RNase H/acid phosphatase</fullName>
    </submittedName>
</protein>
<dbReference type="RefSeq" id="WP_039332771.1">
    <property type="nucleotide sequence ID" value="NZ_JRVC01000005.1"/>
</dbReference>
<dbReference type="GO" id="GO:0003676">
    <property type="term" value="F:nucleic acid binding"/>
    <property type="evidence" value="ECO:0007669"/>
    <property type="project" value="InterPro"/>
</dbReference>
<dbReference type="PATRIC" id="fig|48936.3.peg.1391"/>
<evidence type="ECO:0000313" key="2">
    <source>
        <dbReference type="EMBL" id="KHS48200.1"/>
    </source>
</evidence>
<proteinExistence type="predicted"/>
<dbReference type="InterPro" id="IPR036397">
    <property type="entry name" value="RNaseH_sf"/>
</dbReference>
<dbReference type="AlphaFoldDB" id="A0A0B9AFW3"/>
<name>A0A0B9AFW3_9SPHN</name>
<accession>A0A0B9AFW3</accession>
<dbReference type="GO" id="GO:0004523">
    <property type="term" value="F:RNA-DNA hybrid ribonuclease activity"/>
    <property type="evidence" value="ECO:0007669"/>
    <property type="project" value="InterPro"/>
</dbReference>
<keyword evidence="3" id="KW-1185">Reference proteome</keyword>
<reference evidence="2 3" key="1">
    <citation type="submission" date="2014-10" db="EMBL/GenBank/DDBJ databases">
        <title>Draft genome sequence of Novosphingobium subterraneum DSM 12447.</title>
        <authorList>
            <person name="Gan H.M."/>
            <person name="Gan H.Y."/>
            <person name="Savka M.A."/>
        </authorList>
    </citation>
    <scope>NUCLEOTIDE SEQUENCE [LARGE SCALE GENOMIC DNA]</scope>
    <source>
        <strain evidence="2 3">DSM 12447</strain>
    </source>
</reference>
<comment type="caution">
    <text evidence="2">The sequence shown here is derived from an EMBL/GenBank/DDBJ whole genome shotgun (WGS) entry which is preliminary data.</text>
</comment>
<dbReference type="EMBL" id="JRVC01000005">
    <property type="protein sequence ID" value="KHS48200.1"/>
    <property type="molecule type" value="Genomic_DNA"/>
</dbReference>
<dbReference type="STRING" id="48936.NJ75_01389"/>
<gene>
    <name evidence="2" type="ORF">NJ75_01389</name>
</gene>
<dbReference type="Gene3D" id="3.30.420.10">
    <property type="entry name" value="Ribonuclease H-like superfamily/Ribonuclease H"/>
    <property type="match status" value="1"/>
</dbReference>
<organism evidence="2 3">
    <name type="scientific">Novosphingobium subterraneum</name>
    <dbReference type="NCBI Taxonomy" id="48936"/>
    <lineage>
        <taxon>Bacteria</taxon>
        <taxon>Pseudomonadati</taxon>
        <taxon>Pseudomonadota</taxon>
        <taxon>Alphaproteobacteria</taxon>
        <taxon>Sphingomonadales</taxon>
        <taxon>Sphingomonadaceae</taxon>
        <taxon>Novosphingobium</taxon>
    </lineage>
</organism>
<dbReference type="InterPro" id="IPR002156">
    <property type="entry name" value="RNaseH_domain"/>
</dbReference>
<feature type="domain" description="RNase H type-1" evidence="1">
    <location>
        <begin position="3"/>
        <end position="129"/>
    </location>
</feature>
<sequence>MAEHKRLKVYFDGGCRPNPGPIEVAAVMRGMAQVRTDLGNGTNGDAEWLALIHALEVAQASGAAAFDLLGDSRSVIAQANGRAKAASPSDRVHLERFRKLAGANPPTRVRWVKREQNLAGIFLNARHPR</sequence>
<dbReference type="InterPro" id="IPR012337">
    <property type="entry name" value="RNaseH-like_sf"/>
</dbReference>
<dbReference type="Proteomes" id="UP000031338">
    <property type="component" value="Unassembled WGS sequence"/>
</dbReference>